<reference evidence="1 2" key="1">
    <citation type="submission" date="2016-10" db="EMBL/GenBank/DDBJ databases">
        <authorList>
            <person name="de Groot N.N."/>
        </authorList>
    </citation>
    <scope>NUCLEOTIDE SEQUENCE [LARGE SCALE GENOMIC DNA]</scope>
    <source>
        <strain evidence="1 2">DSM 18180</strain>
    </source>
</reference>
<protein>
    <submittedName>
        <fullName evidence="1">Uncharacterized protein</fullName>
    </submittedName>
</protein>
<organism evidence="1 2">
    <name type="scientific">Flaviramulus basaltis</name>
    <dbReference type="NCBI Taxonomy" id="369401"/>
    <lineage>
        <taxon>Bacteria</taxon>
        <taxon>Pseudomonadati</taxon>
        <taxon>Bacteroidota</taxon>
        <taxon>Flavobacteriia</taxon>
        <taxon>Flavobacteriales</taxon>
        <taxon>Flavobacteriaceae</taxon>
        <taxon>Flaviramulus</taxon>
    </lineage>
</organism>
<dbReference type="EMBL" id="FPKV01000004">
    <property type="protein sequence ID" value="SFZ94443.1"/>
    <property type="molecule type" value="Genomic_DNA"/>
</dbReference>
<gene>
    <name evidence="1" type="ORF">SAMN05428642_104184</name>
</gene>
<sequence length="129" mass="14734">MIEFGTIFSGIRTADSLVGKVLSKKGTRIDKKIIAVASLQRAINATEIYLSTSNRNYSPNENLSNQWLEAFTAMIKIDNNLAGRLRDKSRFWSDPQRWMQEDGAMELVPDLIELNEKCESILVELQKRK</sequence>
<dbReference type="STRING" id="369401.SAMN05428642_104184"/>
<accession>A0A1K2IRU8</accession>
<keyword evidence="2" id="KW-1185">Reference proteome</keyword>
<dbReference type="OrthoDB" id="1494933at2"/>
<name>A0A1K2IRU8_9FLAO</name>
<dbReference type="Proteomes" id="UP000182544">
    <property type="component" value="Unassembled WGS sequence"/>
</dbReference>
<proteinExistence type="predicted"/>
<dbReference type="AlphaFoldDB" id="A0A1K2IRU8"/>
<dbReference type="RefSeq" id="WP_072403362.1">
    <property type="nucleotide sequence ID" value="NZ_FPKV01000004.1"/>
</dbReference>
<evidence type="ECO:0000313" key="1">
    <source>
        <dbReference type="EMBL" id="SFZ94443.1"/>
    </source>
</evidence>
<evidence type="ECO:0000313" key="2">
    <source>
        <dbReference type="Proteomes" id="UP000182544"/>
    </source>
</evidence>